<evidence type="ECO:0000313" key="2">
    <source>
        <dbReference type="EMBL" id="QIU94491.1"/>
    </source>
</evidence>
<dbReference type="RefSeq" id="WP_167962469.1">
    <property type="nucleotide sequence ID" value="NZ_CP050831.1"/>
</dbReference>
<evidence type="ECO:0008006" key="4">
    <source>
        <dbReference type="Google" id="ProtNLM"/>
    </source>
</evidence>
<dbReference type="AlphaFoldDB" id="A0A6H0KN84"/>
<reference evidence="2 3" key="1">
    <citation type="submission" date="2020-03" db="EMBL/GenBank/DDBJ databases">
        <title>Genomic analysis of Bacteroides faecium CBA7301.</title>
        <authorList>
            <person name="Kim J."/>
            <person name="Roh S.W."/>
        </authorList>
    </citation>
    <scope>NUCLEOTIDE SEQUENCE [LARGE SCALE GENOMIC DNA]</scope>
    <source>
        <strain evidence="2 3">CBA7301</strain>
    </source>
</reference>
<dbReference type="Proteomes" id="UP000501780">
    <property type="component" value="Chromosome"/>
</dbReference>
<feature type="coiled-coil region" evidence="1">
    <location>
        <begin position="85"/>
        <end position="112"/>
    </location>
</feature>
<evidence type="ECO:0000256" key="1">
    <source>
        <dbReference type="SAM" id="Coils"/>
    </source>
</evidence>
<keyword evidence="1" id="KW-0175">Coiled coil</keyword>
<accession>A0A6H0KN84</accession>
<dbReference type="EMBL" id="CP050831">
    <property type="protein sequence ID" value="QIU94491.1"/>
    <property type="molecule type" value="Genomic_DNA"/>
</dbReference>
<name>A0A6H0KN84_9BACE</name>
<keyword evidence="3" id="KW-1185">Reference proteome</keyword>
<evidence type="ECO:0000313" key="3">
    <source>
        <dbReference type="Proteomes" id="UP000501780"/>
    </source>
</evidence>
<proteinExistence type="predicted"/>
<dbReference type="KEGG" id="bfc:BacF7301_10205"/>
<sequence>MSELISLEAAAQKYGIKEETIRLWVELEKFEGTRKRGGKVWVDGKILEEYLIWRKTCRVSIDYLEDLEMFSYNQTLMNGVYREIIKLQETQINQQQERISELEKMSEVIDAELERVHEIERVIISNLDESLASRTTDWIVQLWKRCFPSRRD</sequence>
<gene>
    <name evidence="2" type="ORF">BacF7301_10205</name>
</gene>
<organism evidence="2 3">
    <name type="scientific">Bacteroides faecium</name>
    <dbReference type="NCBI Taxonomy" id="2715212"/>
    <lineage>
        <taxon>Bacteria</taxon>
        <taxon>Pseudomonadati</taxon>
        <taxon>Bacteroidota</taxon>
        <taxon>Bacteroidia</taxon>
        <taxon>Bacteroidales</taxon>
        <taxon>Bacteroidaceae</taxon>
        <taxon>Bacteroides</taxon>
    </lineage>
</organism>
<protein>
    <recommendedName>
        <fullName evidence="4">DNA-binding protein</fullName>
    </recommendedName>
</protein>